<dbReference type="EMBL" id="JASZZN010000002">
    <property type="protein sequence ID" value="MDM4014529.1"/>
    <property type="molecule type" value="Genomic_DNA"/>
</dbReference>
<protein>
    <recommendedName>
        <fullName evidence="3">DNA polymerase III subunit alpha</fullName>
        <ecNumber evidence="2">2.7.7.7</ecNumber>
    </recommendedName>
</protein>
<dbReference type="PANTHER" id="PTHR32294">
    <property type="entry name" value="DNA POLYMERASE III SUBUNIT ALPHA"/>
    <property type="match status" value="1"/>
</dbReference>
<dbReference type="InterPro" id="IPR040982">
    <property type="entry name" value="DNA_pol3_finger"/>
</dbReference>
<dbReference type="Gene3D" id="1.10.150.870">
    <property type="match status" value="1"/>
</dbReference>
<dbReference type="InterPro" id="IPR016195">
    <property type="entry name" value="Pol/histidinol_Pase-like"/>
</dbReference>
<dbReference type="InterPro" id="IPR004365">
    <property type="entry name" value="NA-bd_OB_tRNA"/>
</dbReference>
<dbReference type="InterPro" id="IPR011708">
    <property type="entry name" value="DNA_pol3_alpha_NTPase_dom"/>
</dbReference>
<dbReference type="SMART" id="SM00481">
    <property type="entry name" value="POLIIIAc"/>
    <property type="match status" value="1"/>
</dbReference>
<dbReference type="SUPFAM" id="SSF89550">
    <property type="entry name" value="PHP domain-like"/>
    <property type="match status" value="1"/>
</dbReference>
<dbReference type="Pfam" id="PF02811">
    <property type="entry name" value="PHP"/>
    <property type="match status" value="1"/>
</dbReference>
<organism evidence="10 11">
    <name type="scientific">Roseiconus lacunae</name>
    <dbReference type="NCBI Taxonomy" id="2605694"/>
    <lineage>
        <taxon>Bacteria</taxon>
        <taxon>Pseudomonadati</taxon>
        <taxon>Planctomycetota</taxon>
        <taxon>Planctomycetia</taxon>
        <taxon>Pirellulales</taxon>
        <taxon>Pirellulaceae</taxon>
        <taxon>Roseiconus</taxon>
    </lineage>
</organism>
<dbReference type="GO" id="GO:0003887">
    <property type="term" value="F:DNA-directed DNA polymerase activity"/>
    <property type="evidence" value="ECO:0007669"/>
    <property type="project" value="UniProtKB-EC"/>
</dbReference>
<evidence type="ECO:0000256" key="6">
    <source>
        <dbReference type="ARBA" id="ARBA00022705"/>
    </source>
</evidence>
<dbReference type="Gene3D" id="3.20.20.140">
    <property type="entry name" value="Metal-dependent hydrolases"/>
    <property type="match status" value="1"/>
</dbReference>
<dbReference type="Pfam" id="PF17657">
    <property type="entry name" value="DNA_pol3_finger"/>
    <property type="match status" value="1"/>
</dbReference>
<evidence type="ECO:0000256" key="1">
    <source>
        <dbReference type="ARBA" id="ARBA00004496"/>
    </source>
</evidence>
<dbReference type="InterPro" id="IPR041931">
    <property type="entry name" value="DNA_pol3_alpha_thumb_dom"/>
</dbReference>
<name>A0ABT7PDE9_9BACT</name>
<evidence type="ECO:0000256" key="5">
    <source>
        <dbReference type="ARBA" id="ARBA00022695"/>
    </source>
</evidence>
<evidence type="ECO:0000259" key="9">
    <source>
        <dbReference type="SMART" id="SM00481"/>
    </source>
</evidence>
<evidence type="ECO:0000256" key="4">
    <source>
        <dbReference type="ARBA" id="ARBA00022679"/>
    </source>
</evidence>
<evidence type="ECO:0000313" key="10">
    <source>
        <dbReference type="EMBL" id="MDM4014529.1"/>
    </source>
</evidence>
<evidence type="ECO:0000256" key="8">
    <source>
        <dbReference type="ARBA" id="ARBA00049244"/>
    </source>
</evidence>
<keyword evidence="7" id="KW-0239">DNA-directed DNA polymerase</keyword>
<dbReference type="EC" id="2.7.7.7" evidence="2"/>
<evidence type="ECO:0000256" key="2">
    <source>
        <dbReference type="ARBA" id="ARBA00012417"/>
    </source>
</evidence>
<evidence type="ECO:0000256" key="7">
    <source>
        <dbReference type="ARBA" id="ARBA00022932"/>
    </source>
</evidence>
<keyword evidence="6" id="KW-0235">DNA replication</keyword>
<dbReference type="CDD" id="cd04485">
    <property type="entry name" value="DnaE_OBF"/>
    <property type="match status" value="1"/>
</dbReference>
<comment type="catalytic activity">
    <reaction evidence="8">
        <text>DNA(n) + a 2'-deoxyribonucleoside 5'-triphosphate = DNA(n+1) + diphosphate</text>
        <dbReference type="Rhea" id="RHEA:22508"/>
        <dbReference type="Rhea" id="RHEA-COMP:17339"/>
        <dbReference type="Rhea" id="RHEA-COMP:17340"/>
        <dbReference type="ChEBI" id="CHEBI:33019"/>
        <dbReference type="ChEBI" id="CHEBI:61560"/>
        <dbReference type="ChEBI" id="CHEBI:173112"/>
        <dbReference type="EC" id="2.7.7.7"/>
    </reaction>
</comment>
<dbReference type="InterPro" id="IPR004013">
    <property type="entry name" value="PHP_dom"/>
</dbReference>
<dbReference type="InterPro" id="IPR004805">
    <property type="entry name" value="DnaE2/DnaE/PolC"/>
</dbReference>
<dbReference type="RefSeq" id="WP_289162242.1">
    <property type="nucleotide sequence ID" value="NZ_CP141221.1"/>
</dbReference>
<dbReference type="Pfam" id="PF01336">
    <property type="entry name" value="tRNA_anti-codon"/>
    <property type="match status" value="1"/>
</dbReference>
<dbReference type="Pfam" id="PF14579">
    <property type="entry name" value="HHH_6"/>
    <property type="match status" value="1"/>
</dbReference>
<dbReference type="NCBIfam" id="TIGR00594">
    <property type="entry name" value="polc"/>
    <property type="match status" value="1"/>
</dbReference>
<dbReference type="PANTHER" id="PTHR32294:SF0">
    <property type="entry name" value="DNA POLYMERASE III SUBUNIT ALPHA"/>
    <property type="match status" value="1"/>
</dbReference>
<dbReference type="Pfam" id="PF07733">
    <property type="entry name" value="DNA_pol3_alpha"/>
    <property type="match status" value="1"/>
</dbReference>
<keyword evidence="4 10" id="KW-0808">Transferase</keyword>
<dbReference type="InterPro" id="IPR029460">
    <property type="entry name" value="DNAPol_HHH"/>
</dbReference>
<accession>A0ABT7PDE9</accession>
<evidence type="ECO:0000256" key="3">
    <source>
        <dbReference type="ARBA" id="ARBA00019114"/>
    </source>
</evidence>
<dbReference type="Gene3D" id="1.10.10.1600">
    <property type="entry name" value="Bacterial DNA polymerase III alpha subunit, thumb domain"/>
    <property type="match status" value="1"/>
</dbReference>
<evidence type="ECO:0000313" key="11">
    <source>
        <dbReference type="Proteomes" id="UP001239462"/>
    </source>
</evidence>
<keyword evidence="5 10" id="KW-0548">Nucleotidyltransferase</keyword>
<dbReference type="CDD" id="cd12113">
    <property type="entry name" value="PHP_PolIIIA_DnaE3"/>
    <property type="match status" value="1"/>
</dbReference>
<dbReference type="InterPro" id="IPR003141">
    <property type="entry name" value="Pol/His_phosphatase_N"/>
</dbReference>
<keyword evidence="11" id="KW-1185">Reference proteome</keyword>
<sequence>MSEIVTDLSSTRPFVHLHCHSHYSLLDGASDVKRLVNRAVDHGMNALALTDHGNLHGALEFYRTCKGAGINPIIGYEAYIAPGSRFDKGGASSSKDASYHLTLLAKNRTGFKNLIKLASAASLEGFYFKPRIDKEILETFNEGLICLSGCVSSEFSRAVMKGTDTDDAVKEATGIANWFESVFGDRYFIEVMNNGLDIQRMQLEGAVDIAQRLGLPVVATSDCHYVNQEDAEAQDIMLCINTGRFRTDTSRMKMENDQFFLRSPDQMYEHFPDMEDAVARSQEIADTVDIDLELGKYYFPNFECPEEKKPIDYLRELCIEGLLERYEGDDERIIDGKLSDEVIARLDRELGVIETLNYPTYFLIVWDFVVHAREKGISATARGSGVGALVCYALYLSHVCPLRYDLLFERFLDESRTEPPDIDIDFEKERRVEVIEYVKQRYGADNVCQIGTFGTLAARAAIKDTGRALGIPLARVNQITEMVPDELKITIKKSLEKSADLKQTYDGDPEIRELLDLAMKIEGLARNVGTHAAAVVIADKPLSEYVPLTRVPGKQEVITQWSMNDVEASGLLKMDFLGLRNLTMLSRSVILIKQTTGKTIDPLKFPLDCKETYALLQRGETKGVFQLESGGIRDLLTRMKPDCFHDIIATAALYRPGPLEGGMVDDYVNIKHGRQEAEYKHPVLEEILSETNSVMVYQEQVMRILNRLGGVPLAKAYTCIKAISKKKEALINQNQEVFLKGAVESGLSQKDAEDIWNLIVKFAGYGFNKSHSTAYALVAYQTAYLKTHYPVEFMASLLCSDIDGRNFKRKDALIEHMEDCERMGIDVLPPCVNRSDADFSVADGNIHFALSAIKSCGGSTAIAVEQERKNNGPYKDIFDFCERVDLQACNKSAIETLIKAGAMDCFEAKRSQLFAVIEKAIQAGIAVQADKKSGQASLFGAFEDEEAATVKPTLPEMEEWPDREKLSNEKEVLGYYLESHPLAEFEPRLATFRTHQTDGLAEIQDRGEVILGGMISSIKIAHTKNPKPGQPSKYANFDLEDMQGAIRCILWPRNFADHGEKVQPDAVVLAKGKIDRRGGGDEANLVIDELIPIDDLDNRYTHGMRIRLDEEKHEIQTLKLLREILRGYPGNQELLFSMRLAEGETVHLKSGMKVHVTPEMRTRVDDLLGQGCYRLMMSKPR</sequence>
<comment type="caution">
    <text evidence="10">The sequence shown here is derived from an EMBL/GenBank/DDBJ whole genome shotgun (WGS) entry which is preliminary data.</text>
</comment>
<gene>
    <name evidence="10" type="primary">dnaE</name>
    <name evidence="10" type="ORF">QTN89_03735</name>
</gene>
<reference evidence="10 11" key="1">
    <citation type="submission" date="2023-06" db="EMBL/GenBank/DDBJ databases">
        <title>Roseiconus lacunae JC819 isolated from Gulf of Mannar region, Tamil Nadu.</title>
        <authorList>
            <person name="Pk S."/>
            <person name="Ch S."/>
            <person name="Ch V.R."/>
        </authorList>
    </citation>
    <scope>NUCLEOTIDE SEQUENCE [LARGE SCALE GENOMIC DNA]</scope>
    <source>
        <strain evidence="10 11">JC819</strain>
    </source>
</reference>
<proteinExistence type="predicted"/>
<dbReference type="Proteomes" id="UP001239462">
    <property type="component" value="Unassembled WGS sequence"/>
</dbReference>
<dbReference type="NCBIfam" id="NF004226">
    <property type="entry name" value="PRK05673.1"/>
    <property type="match status" value="1"/>
</dbReference>
<comment type="subcellular location">
    <subcellularLocation>
        <location evidence="1">Cytoplasm</location>
    </subcellularLocation>
</comment>
<feature type="domain" description="Polymerase/histidinol phosphatase N-terminal" evidence="9">
    <location>
        <begin position="15"/>
        <end position="82"/>
    </location>
</feature>